<dbReference type="GO" id="GO:0006508">
    <property type="term" value="P:proteolysis"/>
    <property type="evidence" value="ECO:0007669"/>
    <property type="project" value="UniProtKB-KW"/>
</dbReference>
<dbReference type="Pfam" id="PF13650">
    <property type="entry name" value="Asp_protease_2"/>
    <property type="match status" value="1"/>
</dbReference>
<organism evidence="1 2">
    <name type="scientific">Chryseosolibacter histidini</name>
    <dbReference type="NCBI Taxonomy" id="2782349"/>
    <lineage>
        <taxon>Bacteria</taxon>
        <taxon>Pseudomonadati</taxon>
        <taxon>Bacteroidota</taxon>
        <taxon>Cytophagia</taxon>
        <taxon>Cytophagales</taxon>
        <taxon>Chryseotaleaceae</taxon>
        <taxon>Chryseosolibacter</taxon>
    </lineage>
</organism>
<name>A0AAP2GJX5_9BACT</name>
<sequence length="304" mass="34082">MKSLRPIILQVTILVFFCNVTFSSPTRSGFYLPDSVEEMTLRYKAVKGLIVLPVIINDSINLNLILDTGCRNLVLFGKRFQKLLQLNPSRQIQFSGLGSGKPVHGFLSLQNKVSIEQVLGESIPVVVVPERNVLGVYENVHGVIGYDIFLKFEIELNTLARTITFRPAMKATAPSGYVQVPLRIVDSRPIMSSNILVRAEKDKSYDLMIDTGSTLGLLLKTTNMKDFDHSTAQRVIGLGFNGPIHGYRTTADRLQLEGMHMEDLPTGIIESPWHNYASIGMEVLKEYVLVLNYCKSYACFRKHT</sequence>
<dbReference type="RefSeq" id="WP_254164624.1">
    <property type="nucleotide sequence ID" value="NZ_JAHESF010000015.1"/>
</dbReference>
<dbReference type="InterPro" id="IPR021109">
    <property type="entry name" value="Peptidase_aspartic_dom_sf"/>
</dbReference>
<protein>
    <submittedName>
        <fullName evidence="1">Aspartyl protease family protein</fullName>
    </submittedName>
</protein>
<dbReference type="Proteomes" id="UP001319200">
    <property type="component" value="Unassembled WGS sequence"/>
</dbReference>
<keyword evidence="1" id="KW-0378">Hydrolase</keyword>
<accession>A0AAP2GJX5</accession>
<proteinExistence type="predicted"/>
<dbReference type="Gene3D" id="2.40.70.10">
    <property type="entry name" value="Acid Proteases"/>
    <property type="match status" value="2"/>
</dbReference>
<dbReference type="EMBL" id="JAHESF010000015">
    <property type="protein sequence ID" value="MBT1698454.1"/>
    <property type="molecule type" value="Genomic_DNA"/>
</dbReference>
<reference evidence="1 2" key="1">
    <citation type="submission" date="2021-05" db="EMBL/GenBank/DDBJ databases">
        <title>A Polyphasic approach of four new species of the genus Ohtaekwangia: Ohtaekwangia histidinii sp. nov., Ohtaekwangia cretensis sp. nov., Ohtaekwangia indiensis sp. nov., Ohtaekwangia reichenbachii sp. nov. from diverse environment.</title>
        <authorList>
            <person name="Octaviana S."/>
        </authorList>
    </citation>
    <scope>NUCLEOTIDE SEQUENCE [LARGE SCALE GENOMIC DNA]</scope>
    <source>
        <strain evidence="1 2">PWU4</strain>
    </source>
</reference>
<dbReference type="GO" id="GO:0008233">
    <property type="term" value="F:peptidase activity"/>
    <property type="evidence" value="ECO:0007669"/>
    <property type="project" value="UniProtKB-KW"/>
</dbReference>
<keyword evidence="1" id="KW-0645">Protease</keyword>
<evidence type="ECO:0000313" key="2">
    <source>
        <dbReference type="Proteomes" id="UP001319200"/>
    </source>
</evidence>
<keyword evidence="2" id="KW-1185">Reference proteome</keyword>
<evidence type="ECO:0000313" key="1">
    <source>
        <dbReference type="EMBL" id="MBT1698454.1"/>
    </source>
</evidence>
<gene>
    <name evidence="1" type="ORF">KK083_16305</name>
</gene>
<comment type="caution">
    <text evidence="1">The sequence shown here is derived from an EMBL/GenBank/DDBJ whole genome shotgun (WGS) entry which is preliminary data.</text>
</comment>
<dbReference type="AlphaFoldDB" id="A0AAP2GJX5"/>